<feature type="region of interest" description="Disordered" evidence="5">
    <location>
        <begin position="296"/>
        <end position="319"/>
    </location>
</feature>
<evidence type="ECO:0000256" key="5">
    <source>
        <dbReference type="SAM" id="MobiDB-lite"/>
    </source>
</evidence>
<evidence type="ECO:0000256" key="4">
    <source>
        <dbReference type="ARBA" id="ARBA00023136"/>
    </source>
</evidence>
<dbReference type="InterPro" id="IPR051328">
    <property type="entry name" value="T7SS_ABC-Transporter"/>
</dbReference>
<feature type="region of interest" description="Disordered" evidence="5">
    <location>
        <begin position="493"/>
        <end position="517"/>
    </location>
</feature>
<organism evidence="8 9">
    <name type="scientific">Brevibacterium ammoniilyticum</name>
    <dbReference type="NCBI Taxonomy" id="1046555"/>
    <lineage>
        <taxon>Bacteria</taxon>
        <taxon>Bacillati</taxon>
        <taxon>Actinomycetota</taxon>
        <taxon>Actinomycetes</taxon>
        <taxon>Micrococcales</taxon>
        <taxon>Brevibacteriaceae</taxon>
        <taxon>Brevibacterium</taxon>
    </lineage>
</organism>
<feature type="transmembrane region" description="Helical" evidence="6">
    <location>
        <begin position="787"/>
        <end position="809"/>
    </location>
</feature>
<dbReference type="Pfam" id="PF12698">
    <property type="entry name" value="ABC2_membrane_3"/>
    <property type="match status" value="1"/>
</dbReference>
<dbReference type="Gene3D" id="1.10.287.950">
    <property type="entry name" value="Methyl-accepting chemotaxis protein"/>
    <property type="match status" value="2"/>
</dbReference>
<keyword evidence="2 6" id="KW-0812">Transmembrane</keyword>
<feature type="compositionally biased region" description="Gly residues" evidence="5">
    <location>
        <begin position="296"/>
        <end position="313"/>
    </location>
</feature>
<reference evidence="8 9" key="1">
    <citation type="submission" date="2024-02" db="EMBL/GenBank/DDBJ databases">
        <title>Characterization of antibiotic resistant novel bacterial strains and their environmental applications.</title>
        <authorList>
            <person name="Manzoor S."/>
            <person name="Abbas S."/>
            <person name="Arshad M."/>
            <person name="Li W.J."/>
            <person name="Ahmed I."/>
        </authorList>
    </citation>
    <scope>NUCLEOTIDE SEQUENCE [LARGE SCALE GENOMIC DNA]</scope>
    <source>
        <strain evidence="8 9">KACC 15558</strain>
    </source>
</reference>
<dbReference type="InterPro" id="IPR013525">
    <property type="entry name" value="ABC2_TM"/>
</dbReference>
<evidence type="ECO:0000313" key="8">
    <source>
        <dbReference type="EMBL" id="GAA5342108.1"/>
    </source>
</evidence>
<feature type="region of interest" description="Disordered" evidence="5">
    <location>
        <begin position="178"/>
        <end position="213"/>
    </location>
</feature>
<evidence type="ECO:0000256" key="1">
    <source>
        <dbReference type="ARBA" id="ARBA00004141"/>
    </source>
</evidence>
<feature type="transmembrane region" description="Helical" evidence="6">
    <location>
        <begin position="6"/>
        <end position="25"/>
    </location>
</feature>
<dbReference type="NCBIfam" id="TIGR03061">
    <property type="entry name" value="pip_yhgE_Nterm"/>
    <property type="match status" value="1"/>
</dbReference>
<dbReference type="EMBL" id="BAABNP010000018">
    <property type="protein sequence ID" value="GAA5342108.1"/>
    <property type="molecule type" value="Genomic_DNA"/>
</dbReference>
<evidence type="ECO:0000259" key="7">
    <source>
        <dbReference type="Pfam" id="PF12698"/>
    </source>
</evidence>
<accession>A0ABP9U7Q2</accession>
<gene>
    <name evidence="8" type="ORF">KACC15558_31490</name>
</gene>
<dbReference type="NCBIfam" id="TIGR03057">
    <property type="entry name" value="xxxLxxG_by_4"/>
    <property type="match status" value="3"/>
</dbReference>
<feature type="transmembrane region" description="Helical" evidence="6">
    <location>
        <begin position="710"/>
        <end position="732"/>
    </location>
</feature>
<name>A0ABP9U7Q2_9MICO</name>
<comment type="caution">
    <text evidence="8">The sequence shown here is derived from an EMBL/GenBank/DDBJ whole genome shotgun (WGS) entry which is preliminary data.</text>
</comment>
<keyword evidence="3 6" id="KW-1133">Transmembrane helix</keyword>
<keyword evidence="9" id="KW-1185">Reference proteome</keyword>
<feature type="transmembrane region" description="Helical" evidence="6">
    <location>
        <begin position="738"/>
        <end position="756"/>
    </location>
</feature>
<evidence type="ECO:0000256" key="2">
    <source>
        <dbReference type="ARBA" id="ARBA00022692"/>
    </source>
</evidence>
<dbReference type="InterPro" id="IPR017500">
    <property type="entry name" value="Phage_infect_YhgE_N"/>
</dbReference>
<sequence length="823" mass="82871">MTWVSFAGLVLIPIIVAAGFILATWKSGDRLDTIEAAIVNNDDGAEVDGKTVPIGRQLTSGLVGETENNVRWVITDEEDAEKGLADGTYAARLTIPEGFSRAVTSVSDAQSATQTQLDVDVSGVAPASDQLISRSVAEVARTTFNTEMTENYLDNIYLGFNDMGTQMRKLGDAAGELDDGAQQLSSGTRQSADGAGELADGMGELDTAGGELNKGAGDLADGAGELAKGTSGLAKGLGTMKDETKDLPENTQKLADGADELSTGAGDLSDGADKLSGGVDEYTTSIDAIIKGLSGGGSGGSGSGSGSGSGQGGLDDLIDGAKDLDKGAGDLATGASGLSDGLVTYRDGLKKKADGADALAKTATGLDDLVAADMLTSGQAEQIRAQLCPAGTPDEACQGMERAYARGLLAGTSGGLNSAVDGLGSTDEEKSILGGASALKKSTKTFSTKMSEFAKGLEEGLGDLAKGMKDITDNAPKLLDASKGLRKGASGLADGSSKLAGGASDLSDGTQQLADGMPQLTDGIAKSADGAAKLDDGAGQLADGAGKFADGLGSYTTGVSQAATGSQDLAGGLDQLADGSEKFTDGVGQFSDGVQDGADQVPSYSAPDRDKLSRVASANIEAPNMDSVTNLLTGSTIALLIMLALWVGGLVTYTVLKPIPSSTLLSTRSSVTVWLRGLVPGLAVGLVQALVLAILAVTVMDIDAIQGFDLAVLTFVSAIVFMILNFALVAWFGGVGRFLSVIAVVLAVAGRTIGAVPEFFQFIAPLLPLTPAMNGFSAIAAGTSGLAAAYGGLLAWAVIGLVASLLAIVRARTTKPEAALAMA</sequence>
<evidence type="ECO:0000256" key="3">
    <source>
        <dbReference type="ARBA" id="ARBA00022989"/>
    </source>
</evidence>
<feature type="domain" description="ABC-2 type transporter transmembrane" evidence="7">
    <location>
        <begin position="9"/>
        <end position="148"/>
    </location>
</feature>
<proteinExistence type="predicted"/>
<feature type="region of interest" description="Disordered" evidence="5">
    <location>
        <begin position="588"/>
        <end position="609"/>
    </location>
</feature>
<protein>
    <submittedName>
        <fullName evidence="8">YhgE/Pip domain-containing protein</fullName>
    </submittedName>
</protein>
<evidence type="ECO:0000256" key="6">
    <source>
        <dbReference type="SAM" id="Phobius"/>
    </source>
</evidence>
<feature type="transmembrane region" description="Helical" evidence="6">
    <location>
        <begin position="673"/>
        <end position="698"/>
    </location>
</feature>
<keyword evidence="4 6" id="KW-0472">Membrane</keyword>
<dbReference type="PANTHER" id="PTHR43077">
    <property type="entry name" value="TRANSPORT PERMEASE YVFS-RELATED"/>
    <property type="match status" value="1"/>
</dbReference>
<comment type="subcellular location">
    <subcellularLocation>
        <location evidence="1">Membrane</location>
        <topology evidence="1">Multi-pass membrane protein</topology>
    </subcellularLocation>
</comment>
<feature type="compositionally biased region" description="Polar residues" evidence="5">
    <location>
        <begin position="182"/>
        <end position="191"/>
    </location>
</feature>
<evidence type="ECO:0000313" key="9">
    <source>
        <dbReference type="Proteomes" id="UP001498935"/>
    </source>
</evidence>
<dbReference type="Proteomes" id="UP001498935">
    <property type="component" value="Unassembled WGS sequence"/>
</dbReference>
<dbReference type="PANTHER" id="PTHR43077:SF10">
    <property type="entry name" value="TRANSPORT PERMEASE PROTEIN"/>
    <property type="match status" value="1"/>
</dbReference>
<dbReference type="InterPro" id="IPR023908">
    <property type="entry name" value="xxxLxxG_rpt"/>
</dbReference>
<dbReference type="SUPFAM" id="SSF101967">
    <property type="entry name" value="Adhesin YadA, collagen-binding domain"/>
    <property type="match status" value="1"/>
</dbReference>
<dbReference type="InterPro" id="IPR011049">
    <property type="entry name" value="Serralysin-like_metalloprot_C"/>
</dbReference>
<feature type="transmembrane region" description="Helical" evidence="6">
    <location>
        <begin position="631"/>
        <end position="653"/>
    </location>
</feature>